<evidence type="ECO:0000313" key="2">
    <source>
        <dbReference type="Proteomes" id="UP000813385"/>
    </source>
</evidence>
<sequence>MSLLAIAMPTEPTQKELPSSAINAIPWTSTPIEVRRMILSHLGIPNLGRRPSGSGPKVARFAAVCQEWQDYFEPRLFRRLVLDPESLDRCPQCDHAEDVATKKRNNGIFTTCIQTLLKTLSLWDPQKHGSQGLELMLSASSPSDTEHRFSRCEIQDWYPFHYAEDLAVMPSKADIQRIVNPDHFRLYDHRGCSPPWYETRPRPPGFAMSN</sequence>
<proteinExistence type="predicted"/>
<organism evidence="1 2">
    <name type="scientific">Plectosphaerella cucumerina</name>
    <dbReference type="NCBI Taxonomy" id="40658"/>
    <lineage>
        <taxon>Eukaryota</taxon>
        <taxon>Fungi</taxon>
        <taxon>Dikarya</taxon>
        <taxon>Ascomycota</taxon>
        <taxon>Pezizomycotina</taxon>
        <taxon>Sordariomycetes</taxon>
        <taxon>Hypocreomycetidae</taxon>
        <taxon>Glomerellales</taxon>
        <taxon>Plectosphaerellaceae</taxon>
        <taxon>Plectosphaerella</taxon>
    </lineage>
</organism>
<comment type="caution">
    <text evidence="1">The sequence shown here is derived from an EMBL/GenBank/DDBJ whole genome shotgun (WGS) entry which is preliminary data.</text>
</comment>
<dbReference type="OrthoDB" id="4840822at2759"/>
<dbReference type="EMBL" id="JAGPXD010000004">
    <property type="protein sequence ID" value="KAH7358449.1"/>
    <property type="molecule type" value="Genomic_DNA"/>
</dbReference>
<protein>
    <recommendedName>
        <fullName evidence="3">F-box domain-containing protein</fullName>
    </recommendedName>
</protein>
<accession>A0A8K0TCJ7</accession>
<dbReference type="Proteomes" id="UP000813385">
    <property type="component" value="Unassembled WGS sequence"/>
</dbReference>
<gene>
    <name evidence="1" type="ORF">B0T11DRAFT_355107</name>
</gene>
<name>A0A8K0TCJ7_9PEZI</name>
<keyword evidence="2" id="KW-1185">Reference proteome</keyword>
<reference evidence="1" key="1">
    <citation type="journal article" date="2021" name="Nat. Commun.">
        <title>Genetic determinants of endophytism in the Arabidopsis root mycobiome.</title>
        <authorList>
            <person name="Mesny F."/>
            <person name="Miyauchi S."/>
            <person name="Thiergart T."/>
            <person name="Pickel B."/>
            <person name="Atanasova L."/>
            <person name="Karlsson M."/>
            <person name="Huettel B."/>
            <person name="Barry K.W."/>
            <person name="Haridas S."/>
            <person name="Chen C."/>
            <person name="Bauer D."/>
            <person name="Andreopoulos W."/>
            <person name="Pangilinan J."/>
            <person name="LaButti K."/>
            <person name="Riley R."/>
            <person name="Lipzen A."/>
            <person name="Clum A."/>
            <person name="Drula E."/>
            <person name="Henrissat B."/>
            <person name="Kohler A."/>
            <person name="Grigoriev I.V."/>
            <person name="Martin F.M."/>
            <person name="Hacquard S."/>
        </authorList>
    </citation>
    <scope>NUCLEOTIDE SEQUENCE</scope>
    <source>
        <strain evidence="1">MPI-CAGE-AT-0016</strain>
    </source>
</reference>
<evidence type="ECO:0008006" key="3">
    <source>
        <dbReference type="Google" id="ProtNLM"/>
    </source>
</evidence>
<dbReference type="AlphaFoldDB" id="A0A8K0TCJ7"/>
<evidence type="ECO:0000313" key="1">
    <source>
        <dbReference type="EMBL" id="KAH7358449.1"/>
    </source>
</evidence>